<dbReference type="EMBL" id="LAZR01035450">
    <property type="protein sequence ID" value="KKL27481.1"/>
    <property type="molecule type" value="Genomic_DNA"/>
</dbReference>
<gene>
    <name evidence="1" type="ORF">LCGC14_2384710</name>
</gene>
<comment type="caution">
    <text evidence="1">The sequence shown here is derived from an EMBL/GenBank/DDBJ whole genome shotgun (WGS) entry which is preliminary data.</text>
</comment>
<dbReference type="AlphaFoldDB" id="A0A0F9EC93"/>
<name>A0A0F9EC93_9ZZZZ</name>
<reference evidence="1" key="1">
    <citation type="journal article" date="2015" name="Nature">
        <title>Complex archaea that bridge the gap between prokaryotes and eukaryotes.</title>
        <authorList>
            <person name="Spang A."/>
            <person name="Saw J.H."/>
            <person name="Jorgensen S.L."/>
            <person name="Zaremba-Niedzwiedzka K."/>
            <person name="Martijn J."/>
            <person name="Lind A.E."/>
            <person name="van Eijk R."/>
            <person name="Schleper C."/>
            <person name="Guy L."/>
            <person name="Ettema T.J."/>
        </authorList>
    </citation>
    <scope>NUCLEOTIDE SEQUENCE</scope>
</reference>
<evidence type="ECO:0008006" key="2">
    <source>
        <dbReference type="Google" id="ProtNLM"/>
    </source>
</evidence>
<evidence type="ECO:0000313" key="1">
    <source>
        <dbReference type="EMBL" id="KKL27481.1"/>
    </source>
</evidence>
<organism evidence="1">
    <name type="scientific">marine sediment metagenome</name>
    <dbReference type="NCBI Taxonomy" id="412755"/>
    <lineage>
        <taxon>unclassified sequences</taxon>
        <taxon>metagenomes</taxon>
        <taxon>ecological metagenomes</taxon>
    </lineage>
</organism>
<dbReference type="PROSITE" id="PS51257">
    <property type="entry name" value="PROKAR_LIPOPROTEIN"/>
    <property type="match status" value="1"/>
</dbReference>
<protein>
    <recommendedName>
        <fullName evidence="2">Lipoprotein</fullName>
    </recommendedName>
</protein>
<sequence>MNKLYLLIFSISLFGCATTTSINTNTTVLDDCSGVTPYYYGEKGESPVNNDVWKCYNWEIQER</sequence>
<proteinExistence type="predicted"/>
<accession>A0A0F9EC93</accession>